<reference evidence="9 10" key="1">
    <citation type="journal article" date="2024" name="Commun. Biol.">
        <title>Comparative genomic analysis of thermophilic fungi reveals convergent evolutionary adaptations and gene losses.</title>
        <authorList>
            <person name="Steindorff A.S."/>
            <person name="Aguilar-Pontes M.V."/>
            <person name="Robinson A.J."/>
            <person name="Andreopoulos B."/>
            <person name="LaButti K."/>
            <person name="Kuo A."/>
            <person name="Mondo S."/>
            <person name="Riley R."/>
            <person name="Otillar R."/>
            <person name="Haridas S."/>
            <person name="Lipzen A."/>
            <person name="Grimwood J."/>
            <person name="Schmutz J."/>
            <person name="Clum A."/>
            <person name="Reid I.D."/>
            <person name="Moisan M.C."/>
            <person name="Butler G."/>
            <person name="Nguyen T.T.M."/>
            <person name="Dewar K."/>
            <person name="Conant G."/>
            <person name="Drula E."/>
            <person name="Henrissat B."/>
            <person name="Hansel C."/>
            <person name="Singer S."/>
            <person name="Hutchinson M.I."/>
            <person name="de Vries R.P."/>
            <person name="Natvig D.O."/>
            <person name="Powell A.J."/>
            <person name="Tsang A."/>
            <person name="Grigoriev I.V."/>
        </authorList>
    </citation>
    <scope>NUCLEOTIDE SEQUENCE [LARGE SCALE GENOMIC DNA]</scope>
    <source>
        <strain evidence="9 10">ATCC 24622</strain>
    </source>
</reference>
<evidence type="ECO:0000313" key="9">
    <source>
        <dbReference type="EMBL" id="KAL1882095.1"/>
    </source>
</evidence>
<evidence type="ECO:0000256" key="4">
    <source>
        <dbReference type="ARBA" id="ARBA00022448"/>
    </source>
</evidence>
<feature type="compositionally biased region" description="Low complexity" evidence="7">
    <location>
        <begin position="290"/>
        <end position="299"/>
    </location>
</feature>
<name>A0ABR3Y2C3_9PEZI</name>
<feature type="region of interest" description="Disordered" evidence="7">
    <location>
        <begin position="93"/>
        <end position="450"/>
    </location>
</feature>
<dbReference type="PANTHER" id="PTHR40012:SF1">
    <property type="entry name" value="AUTOPHAGY-RELATED PROTEIN 29"/>
    <property type="match status" value="1"/>
</dbReference>
<evidence type="ECO:0000256" key="3">
    <source>
        <dbReference type="ARBA" id="ARBA00013784"/>
    </source>
</evidence>
<evidence type="ECO:0000256" key="1">
    <source>
        <dbReference type="ARBA" id="ARBA00004329"/>
    </source>
</evidence>
<dbReference type="InterPro" id="IPR039362">
    <property type="entry name" value="ATG29_sf"/>
</dbReference>
<keyword evidence="4" id="KW-0813">Transport</keyword>
<feature type="compositionally biased region" description="Polar residues" evidence="7">
    <location>
        <begin position="186"/>
        <end position="201"/>
    </location>
</feature>
<dbReference type="InterPro" id="IPR040666">
    <property type="entry name" value="Atg29_N"/>
</dbReference>
<organism evidence="9 10">
    <name type="scientific">Phialemonium thermophilum</name>
    <dbReference type="NCBI Taxonomy" id="223376"/>
    <lineage>
        <taxon>Eukaryota</taxon>
        <taxon>Fungi</taxon>
        <taxon>Dikarya</taxon>
        <taxon>Ascomycota</taxon>
        <taxon>Pezizomycotina</taxon>
        <taxon>Sordariomycetes</taxon>
        <taxon>Sordariomycetidae</taxon>
        <taxon>Cephalothecales</taxon>
        <taxon>Cephalothecaceae</taxon>
        <taxon>Phialemonium</taxon>
    </lineage>
</organism>
<keyword evidence="5" id="KW-0653">Protein transport</keyword>
<dbReference type="PANTHER" id="PTHR40012">
    <property type="entry name" value="AUTOPHAGY-RELATED PROTEIN 29"/>
    <property type="match status" value="1"/>
</dbReference>
<dbReference type="Proteomes" id="UP001586593">
    <property type="component" value="Unassembled WGS sequence"/>
</dbReference>
<evidence type="ECO:0000313" key="10">
    <source>
        <dbReference type="Proteomes" id="UP001586593"/>
    </source>
</evidence>
<comment type="subcellular location">
    <subcellularLocation>
        <location evidence="1">Preautophagosomal structure</location>
    </subcellularLocation>
</comment>
<feature type="compositionally biased region" description="Low complexity" evidence="7">
    <location>
        <begin position="230"/>
        <end position="253"/>
    </location>
</feature>
<comment type="caution">
    <text evidence="9">The sequence shown here is derived from an EMBL/GenBank/DDBJ whole genome shotgun (WGS) entry which is preliminary data.</text>
</comment>
<protein>
    <recommendedName>
        <fullName evidence="3">Autophagy-related protein 29</fullName>
    </recommendedName>
</protein>
<proteinExistence type="inferred from homology"/>
<keyword evidence="10" id="KW-1185">Reference proteome</keyword>
<evidence type="ECO:0000259" key="8">
    <source>
        <dbReference type="Pfam" id="PF18388"/>
    </source>
</evidence>
<feature type="compositionally biased region" description="Polar residues" evidence="7">
    <location>
        <begin position="429"/>
        <end position="438"/>
    </location>
</feature>
<keyword evidence="6" id="KW-0072">Autophagy</keyword>
<dbReference type="InterPro" id="IPR039113">
    <property type="entry name" value="ATG29"/>
</dbReference>
<dbReference type="Gene3D" id="1.10.10.2570">
    <property type="match status" value="1"/>
</dbReference>
<sequence length="450" mass="47111">MALNQGKEASDRRRQPKYHVYIRLPFERGDFVDPPPVDWDETKSEALWSVISSVAKTEIEWSELASAFGVTVEFLLQMASYLTEHHTSQLRAQMRKVAAAKGPGTASPVPGSGEFHTPVLPPGAEAMRRTASGGGGSRGPSSSFSARRDSPIPRGTTEAVGSTGTSPEAQLKSPLPTVRPLARGSRTPSSNTAVLPSNATSQRHRLSSLPISPTHSDTEEQYPHGAALQSGSPRSSSPVSSTSSSSSSSPVESRIIRRPPRFQPQDASGSFADDDEAEPAFLPFKPQQPTSTTTAASSSGQQDLASTLRGDPRAFARRATPSASTAASRDGTQQSQTSDSSASSSAAVVPRGAAAGERRLPLGPLSPRRTAELAGRSPGGKGKGVAKDGSDGTPSMGSSFSDLDDASVTQSALEEALASKMQEGGTIGSRMSTISQAIRSRYLPKTNRPS</sequence>
<comment type="similarity">
    <text evidence="2">Belongs to the ATG29 family.</text>
</comment>
<accession>A0ABR3Y2C3</accession>
<dbReference type="EMBL" id="JAZHXJ010000017">
    <property type="protein sequence ID" value="KAL1882095.1"/>
    <property type="molecule type" value="Genomic_DNA"/>
</dbReference>
<feature type="compositionally biased region" description="Polar residues" evidence="7">
    <location>
        <begin position="159"/>
        <end position="168"/>
    </location>
</feature>
<feature type="compositionally biased region" description="Low complexity" evidence="7">
    <location>
        <begin position="317"/>
        <end position="368"/>
    </location>
</feature>
<dbReference type="Pfam" id="PF18388">
    <property type="entry name" value="ATG29_N"/>
    <property type="match status" value="1"/>
</dbReference>
<evidence type="ECO:0000256" key="6">
    <source>
        <dbReference type="ARBA" id="ARBA00023006"/>
    </source>
</evidence>
<feature type="compositionally biased region" description="Polar residues" evidence="7">
    <location>
        <begin position="392"/>
        <end position="412"/>
    </location>
</feature>
<evidence type="ECO:0000256" key="7">
    <source>
        <dbReference type="SAM" id="MobiDB-lite"/>
    </source>
</evidence>
<evidence type="ECO:0000256" key="2">
    <source>
        <dbReference type="ARBA" id="ARBA00010082"/>
    </source>
</evidence>
<feature type="domain" description="Atg29 N-terminal" evidence="8">
    <location>
        <begin position="18"/>
        <end position="70"/>
    </location>
</feature>
<evidence type="ECO:0000256" key="5">
    <source>
        <dbReference type="ARBA" id="ARBA00022927"/>
    </source>
</evidence>
<gene>
    <name evidence="9" type="ORF">VTK73DRAFT_2504</name>
</gene>